<feature type="transmembrane region" description="Helical" evidence="2">
    <location>
        <begin position="1246"/>
        <end position="1268"/>
    </location>
</feature>
<dbReference type="EMBL" id="QMKO01001510">
    <property type="protein sequence ID" value="RTG89331.1"/>
    <property type="molecule type" value="Genomic_DNA"/>
</dbReference>
<evidence type="ECO:0000256" key="2">
    <source>
        <dbReference type="SAM" id="Phobius"/>
    </source>
</evidence>
<name>A0A430QNR2_SCHBO</name>
<protein>
    <submittedName>
        <fullName evidence="3">Uncharacterized protein</fullName>
    </submittedName>
</protein>
<gene>
    <name evidence="3" type="ORF">DC041_0007569</name>
</gene>
<organism evidence="3 4">
    <name type="scientific">Schistosoma bovis</name>
    <name type="common">Blood fluke</name>
    <dbReference type="NCBI Taxonomy" id="6184"/>
    <lineage>
        <taxon>Eukaryota</taxon>
        <taxon>Metazoa</taxon>
        <taxon>Spiralia</taxon>
        <taxon>Lophotrochozoa</taxon>
        <taxon>Platyhelminthes</taxon>
        <taxon>Trematoda</taxon>
        <taxon>Digenea</taxon>
        <taxon>Strigeidida</taxon>
        <taxon>Schistosomatoidea</taxon>
        <taxon>Schistosomatidae</taxon>
        <taxon>Schistosoma</taxon>
    </lineage>
</organism>
<reference evidence="3 4" key="1">
    <citation type="journal article" date="2019" name="PLoS Pathog.">
        <title>Genome sequence of the bovine parasite Schistosoma bovis Tanzania.</title>
        <authorList>
            <person name="Oey H."/>
            <person name="Zakrzewski M."/>
            <person name="Gobert G."/>
            <person name="Gravermann K."/>
            <person name="Stoye J."/>
            <person name="Jones M."/>
            <person name="Mcmanus D."/>
            <person name="Krause L."/>
        </authorList>
    </citation>
    <scope>NUCLEOTIDE SEQUENCE [LARGE SCALE GENOMIC DNA]</scope>
    <source>
        <strain evidence="3 4">TAN1997</strain>
    </source>
</reference>
<sequence length="1314" mass="149807">SGFASDADQFLTCQAVDQLGLSNSNFVISDLFTTKSKNRKSFSSVNDNILSQSLDCLWTSNTDSNDSEAISDSPSGLFHEIYNRTPTKLVSSSMEPNGKSGDNDNNKTNKYKYSAKQPKCPFDICFEQTNSLEDFNRDNLSMHVADTHDLRSLYSRFHSSDSGLKRKCSSANRIRLNSWSGEDIFKMPIGIFSSKDHQRLQFIATCGFSSPGTLTSPKQYYYRKLRRNSFSSLLPRIDHHSNPNTVDLRETANYNLNGTTCSELLPTTEFKSNLYRSNSQQSPDLLSIIIPPNNSNDNHSINGNNNSEHVEISKNFNHVHKDHGLVYGIHVHFDEKPSNIHRDDNNADGLEWDDSGDLQIAKSDSPSLLPSNESADTLNGSILPCSPLTLAAEALVSPRFQLTEPHVQHLSQIVNSQQKSHTEVSLHPSHHSEISILINNLSVSQNNSYSPESVKSWEQTIEVQKCDSSCANIDFPELHTPTHPDTIVNNNEAYCYNRGNNNHTKLGAASVMDLPDSSLIKEADILPLLTSIRRDAFPLIKLLLRLEEKSVTGILDSDLQVNENPCSQKLEDERRQLDIDKSYLTHYGKRLTQWTNTMDKLLDSFRSEEAGYKTQSQTSLSIALNTFSDWLSALKARHTMAFWVINWRSSMFDHLVGESYDANVSLLGMKQRVQTAIHRAQAVLKPLLQSYDEFTSSIDNVDHCLNEIHSDLGVISTYSSNEFVNTLEELRIDNYFSKFYAPFLEFNSRNRIIVLRHTMAFWVINWRSSMFDHLVGESYDANVSLLGMKQRVQTAIHRAQAVLKPLLQSYDEFTSSIDNVDHCLNEIHSDLGVISTYSSNEFVNTLEELRDLNENLWTIQSRLGSCYLFNDFWKFSCKSNILVQHDSHDHHGKELNVNISKCSITNLIHFSCELRQKILTMIRDLESAIINKSNAIIVKTKHLSIYHAKQHLIDSTIPFIVEKDKEVIDSMISSNDSVQLDNYYLDTAVGHLRSRSFHAVDWCAACLDLAWNIECHERFGITEVRYLSEHVNYALNVKLFCQYLNELLSMHNLIAFVYFSYAILFLLHKSEDLNENLWTIQSRLGSCYLFNDFWKFSCKSNILVQHDSHDHHGKELNVNISKCSITNLIHFSCELRQKILTMIRDLESAIINKSNAIIVKTKHLSIYHAKQHLIDSTIPFIVEKDKEVIDSMISSNDSVQLDNYYLDTAVGHLRSRSFHGSLYYTLFSQIYSNILPHFIFSINKRSFGKCFLIFLLISIVFILFESFFDERSVISLKSLGNGCHSDGPVVELSTNHLVKFFTCFQLPNSNNVIW</sequence>
<evidence type="ECO:0000313" key="3">
    <source>
        <dbReference type="EMBL" id="RTG89331.1"/>
    </source>
</evidence>
<feature type="non-terminal residue" evidence="3">
    <location>
        <position position="1"/>
    </location>
</feature>
<evidence type="ECO:0000256" key="1">
    <source>
        <dbReference type="SAM" id="MobiDB-lite"/>
    </source>
</evidence>
<keyword evidence="2" id="KW-0812">Transmembrane</keyword>
<keyword evidence="2" id="KW-0472">Membrane</keyword>
<feature type="region of interest" description="Disordered" evidence="1">
    <location>
        <begin position="89"/>
        <end position="109"/>
    </location>
</feature>
<evidence type="ECO:0000313" key="4">
    <source>
        <dbReference type="Proteomes" id="UP000290809"/>
    </source>
</evidence>
<dbReference type="Proteomes" id="UP000290809">
    <property type="component" value="Unassembled WGS sequence"/>
</dbReference>
<keyword evidence="2" id="KW-1133">Transmembrane helix</keyword>
<feature type="transmembrane region" description="Helical" evidence="2">
    <location>
        <begin position="1047"/>
        <end position="1067"/>
    </location>
</feature>
<proteinExistence type="predicted"/>
<comment type="caution">
    <text evidence="3">The sequence shown here is derived from an EMBL/GenBank/DDBJ whole genome shotgun (WGS) entry which is preliminary data.</text>
</comment>
<accession>A0A430QNR2</accession>
<keyword evidence="4" id="KW-1185">Reference proteome</keyword>